<name>A0A6N2M8N4_SALVM</name>
<dbReference type="AlphaFoldDB" id="A0A6N2M8N4"/>
<organism evidence="2">
    <name type="scientific">Salix viminalis</name>
    <name type="common">Common osier</name>
    <name type="synonym">Basket willow</name>
    <dbReference type="NCBI Taxonomy" id="40686"/>
    <lineage>
        <taxon>Eukaryota</taxon>
        <taxon>Viridiplantae</taxon>
        <taxon>Streptophyta</taxon>
        <taxon>Embryophyta</taxon>
        <taxon>Tracheophyta</taxon>
        <taxon>Spermatophyta</taxon>
        <taxon>Magnoliopsida</taxon>
        <taxon>eudicotyledons</taxon>
        <taxon>Gunneridae</taxon>
        <taxon>Pentapetalae</taxon>
        <taxon>rosids</taxon>
        <taxon>fabids</taxon>
        <taxon>Malpighiales</taxon>
        <taxon>Salicaceae</taxon>
        <taxon>Saliceae</taxon>
        <taxon>Salix</taxon>
    </lineage>
</organism>
<reference evidence="2" key="1">
    <citation type="submission" date="2019-03" db="EMBL/GenBank/DDBJ databases">
        <authorList>
            <person name="Mank J."/>
            <person name="Almeida P."/>
        </authorList>
    </citation>
    <scope>NUCLEOTIDE SEQUENCE</scope>
    <source>
        <strain evidence="2">78183</strain>
    </source>
</reference>
<gene>
    <name evidence="2" type="ORF">SVIM_LOCUS324159</name>
</gene>
<sequence>MSQAYDHPRGFLPPFSKPGGENSGFGLSKSPCCGLDAARRRAMLDIAWLQKMKKVQARNFTTFI</sequence>
<proteinExistence type="predicted"/>
<evidence type="ECO:0000313" key="2">
    <source>
        <dbReference type="EMBL" id="VFU49199.1"/>
    </source>
</evidence>
<feature type="region of interest" description="Disordered" evidence="1">
    <location>
        <begin position="1"/>
        <end position="23"/>
    </location>
</feature>
<accession>A0A6N2M8N4</accession>
<evidence type="ECO:0000256" key="1">
    <source>
        <dbReference type="SAM" id="MobiDB-lite"/>
    </source>
</evidence>
<protein>
    <submittedName>
        <fullName evidence="2">Uncharacterized protein</fullName>
    </submittedName>
</protein>
<dbReference type="EMBL" id="CAADRP010001707">
    <property type="protein sequence ID" value="VFU49199.1"/>
    <property type="molecule type" value="Genomic_DNA"/>
</dbReference>